<evidence type="ECO:0000313" key="2">
    <source>
        <dbReference type="Proteomes" id="UP000515220"/>
    </source>
</evidence>
<protein>
    <recommendedName>
        <fullName evidence="3">Sulfotransferase family protein</fullName>
    </recommendedName>
</protein>
<proteinExistence type="predicted"/>
<dbReference type="RefSeq" id="WP_099349364.1">
    <property type="nucleotide sequence ID" value="NZ_AP023326.1"/>
</dbReference>
<dbReference type="SUPFAM" id="SSF52540">
    <property type="entry name" value="P-loop containing nucleoside triphosphate hydrolases"/>
    <property type="match status" value="1"/>
</dbReference>
<dbReference type="AlphaFoldDB" id="A0A6S6PJ97"/>
<dbReference type="PIRSF" id="PIRSF029407">
    <property type="entry name" value="UCP029407"/>
    <property type="match status" value="1"/>
</dbReference>
<dbReference type="Gene3D" id="3.40.50.300">
    <property type="entry name" value="P-loop containing nucleotide triphosphate hydrolases"/>
    <property type="match status" value="1"/>
</dbReference>
<dbReference type="EMBL" id="AP023326">
    <property type="protein sequence ID" value="BCI66731.1"/>
    <property type="molecule type" value="Genomic_DNA"/>
</dbReference>
<gene>
    <name evidence="1" type="ORF">AAJCM20276_13550</name>
</gene>
<sequence>MQGSNQEKRVIVVLGARSGTSALSGTLSFLGAGLPQNLMQANWANPKGYFEPQDIAELHDEILASTGSSWSDWREFPRDWFHSEAAAHYATRLTEMFLNDYRSASGLCILKEPRICRLLPLWADVFQAAGVVPLFCFIDRAPREVAASLAARDGSSTEQGLLYYIRNHIESERDTRSARRAFVQYDSLLHDWRTVVDGINRDLGISFPLDGAEAAEVDQFLERNLRNQNVGQTEPADWIEALANSIHKAFSMLANDPYDPVGLAIMDHARVVFDMRSPEISTTQSANT</sequence>
<name>A0A6S6PJ97_ACEAC</name>
<dbReference type="InterPro" id="IPR027417">
    <property type="entry name" value="P-loop_NTPase"/>
</dbReference>
<reference evidence="1 2" key="1">
    <citation type="submission" date="2020-07" db="EMBL/GenBank/DDBJ databases">
        <title>Complete Genome Sequence of an acetic acid bacterium, Acetobacter aceti JCM20276.</title>
        <authorList>
            <person name="Hirose Y."/>
            <person name="Mihara H."/>
        </authorList>
    </citation>
    <scope>NUCLEOTIDE SEQUENCE [LARGE SCALE GENOMIC DNA]</scope>
    <source>
        <strain evidence="1 2">JCM20276</strain>
    </source>
</reference>
<dbReference type="InterPro" id="IPR014556">
    <property type="entry name" value="UCP029407"/>
</dbReference>
<organism evidence="1 2">
    <name type="scientific">Acetobacter aceti</name>
    <dbReference type="NCBI Taxonomy" id="435"/>
    <lineage>
        <taxon>Bacteria</taxon>
        <taxon>Pseudomonadati</taxon>
        <taxon>Pseudomonadota</taxon>
        <taxon>Alphaproteobacteria</taxon>
        <taxon>Acetobacterales</taxon>
        <taxon>Acetobacteraceae</taxon>
        <taxon>Acetobacter</taxon>
        <taxon>Acetobacter subgen. Acetobacter</taxon>
    </lineage>
</organism>
<evidence type="ECO:0000313" key="1">
    <source>
        <dbReference type="EMBL" id="BCI66731.1"/>
    </source>
</evidence>
<dbReference type="Proteomes" id="UP000515220">
    <property type="component" value="Chromosome"/>
</dbReference>
<accession>A0A6S6PJ97</accession>
<evidence type="ECO:0008006" key="3">
    <source>
        <dbReference type="Google" id="ProtNLM"/>
    </source>
</evidence>